<dbReference type="PROSITE" id="PS50110">
    <property type="entry name" value="RESPONSE_REGULATORY"/>
    <property type="match status" value="1"/>
</dbReference>
<evidence type="ECO:0000313" key="5">
    <source>
        <dbReference type="EMBL" id="SMF50663.1"/>
    </source>
</evidence>
<dbReference type="SMART" id="SM00448">
    <property type="entry name" value="REC"/>
    <property type="match status" value="1"/>
</dbReference>
<dbReference type="PANTHER" id="PTHR44591">
    <property type="entry name" value="STRESS RESPONSE REGULATOR PROTEIN 1"/>
    <property type="match status" value="1"/>
</dbReference>
<feature type="modified residue" description="4-aspartylphosphate" evidence="3">
    <location>
        <position position="52"/>
    </location>
</feature>
<gene>
    <name evidence="5" type="ORF">SAMN02982917_2631</name>
</gene>
<dbReference type="RefSeq" id="WP_085085954.1">
    <property type="nucleotide sequence ID" value="NZ_FXAK01000005.1"/>
</dbReference>
<organism evidence="5 6">
    <name type="scientific">Azospirillum oryzae</name>
    <dbReference type="NCBI Taxonomy" id="286727"/>
    <lineage>
        <taxon>Bacteria</taxon>
        <taxon>Pseudomonadati</taxon>
        <taxon>Pseudomonadota</taxon>
        <taxon>Alphaproteobacteria</taxon>
        <taxon>Rhodospirillales</taxon>
        <taxon>Azospirillaceae</taxon>
        <taxon>Azospirillum</taxon>
    </lineage>
</organism>
<evidence type="ECO:0000313" key="6">
    <source>
        <dbReference type="Proteomes" id="UP000192936"/>
    </source>
</evidence>
<keyword evidence="2" id="KW-0902">Two-component regulatory system</keyword>
<dbReference type="SUPFAM" id="SSF52172">
    <property type="entry name" value="CheY-like"/>
    <property type="match status" value="1"/>
</dbReference>
<name>A0A1X7FE20_9PROT</name>
<evidence type="ECO:0000259" key="4">
    <source>
        <dbReference type="PROSITE" id="PS50110"/>
    </source>
</evidence>
<dbReference type="EMBL" id="FXAK01000005">
    <property type="protein sequence ID" value="SMF50663.1"/>
    <property type="molecule type" value="Genomic_DNA"/>
</dbReference>
<protein>
    <submittedName>
        <fullName evidence="5">Response regulator receiver domain-containing protein</fullName>
    </submittedName>
</protein>
<dbReference type="Gene3D" id="3.40.50.2300">
    <property type="match status" value="1"/>
</dbReference>
<evidence type="ECO:0000256" key="2">
    <source>
        <dbReference type="ARBA" id="ARBA00023012"/>
    </source>
</evidence>
<dbReference type="GO" id="GO:0000160">
    <property type="term" value="P:phosphorelay signal transduction system"/>
    <property type="evidence" value="ECO:0007669"/>
    <property type="project" value="UniProtKB-KW"/>
</dbReference>
<dbReference type="Pfam" id="PF00072">
    <property type="entry name" value="Response_reg"/>
    <property type="match status" value="1"/>
</dbReference>
<proteinExistence type="predicted"/>
<dbReference type="STRING" id="286727.SAMN02982917_2631"/>
<dbReference type="PANTHER" id="PTHR44591:SF14">
    <property type="entry name" value="PROTEIN PILG"/>
    <property type="match status" value="1"/>
</dbReference>
<feature type="domain" description="Response regulatory" evidence="4">
    <location>
        <begin position="2"/>
        <end position="113"/>
    </location>
</feature>
<evidence type="ECO:0000256" key="3">
    <source>
        <dbReference type="PROSITE-ProRule" id="PRU00169"/>
    </source>
</evidence>
<dbReference type="InterPro" id="IPR011006">
    <property type="entry name" value="CheY-like_superfamily"/>
</dbReference>
<dbReference type="AlphaFoldDB" id="A0A1X7FE20"/>
<reference evidence="5 6" key="1">
    <citation type="submission" date="2017-04" db="EMBL/GenBank/DDBJ databases">
        <authorList>
            <person name="Afonso C.L."/>
            <person name="Miller P.J."/>
            <person name="Scott M.A."/>
            <person name="Spackman E."/>
            <person name="Goraichik I."/>
            <person name="Dimitrov K.M."/>
            <person name="Suarez D.L."/>
            <person name="Swayne D.E."/>
        </authorList>
    </citation>
    <scope>NUCLEOTIDE SEQUENCE [LARGE SCALE GENOMIC DNA]</scope>
    <source>
        <strain evidence="5 6">A2P</strain>
    </source>
</reference>
<accession>A0A1X7FE20</accession>
<keyword evidence="1 3" id="KW-0597">Phosphoprotein</keyword>
<dbReference type="OrthoDB" id="7060229at2"/>
<evidence type="ECO:0000256" key="1">
    <source>
        <dbReference type="ARBA" id="ARBA00022553"/>
    </source>
</evidence>
<dbReference type="Proteomes" id="UP000192936">
    <property type="component" value="Unassembled WGS sequence"/>
</dbReference>
<dbReference type="InterPro" id="IPR001789">
    <property type="entry name" value="Sig_transdc_resp-reg_receiver"/>
</dbReference>
<dbReference type="InterPro" id="IPR050595">
    <property type="entry name" value="Bact_response_regulator"/>
</dbReference>
<sequence length="132" mass="13435">MKILIIEDEFLIAEGVALTLQSAGHEVTGIAEDLPSALALAGKETPDMAFVDIKLANGSNGLDVARELKAMGIPCVFATGNPPSKAQAGGVGLGYIAKPFSPRVLVQTAAFVSRLLSPCAPSAAAPSGFVTL</sequence>